<accession>I3UMK6</accession>
<dbReference type="Proteomes" id="UP000005266">
    <property type="component" value="Segment"/>
</dbReference>
<proteinExistence type="predicted"/>
<protein>
    <submittedName>
        <fullName evidence="1">Uncharacterized protein</fullName>
    </submittedName>
</protein>
<evidence type="ECO:0000313" key="2">
    <source>
        <dbReference type="Proteomes" id="UP000005266"/>
    </source>
</evidence>
<evidence type="ECO:0000313" key="1">
    <source>
        <dbReference type="EMBL" id="AFK66721.1"/>
    </source>
</evidence>
<gene>
    <name evidence="1" type="ORF">COPG_00125</name>
</gene>
<name>I3UMK6_9CAUD</name>
<sequence length="66" mass="7435">MKNKNKRKVRAPDVTVDSWNVYKDINGKTLANCTLGSYTVSHSAANEKAARAKAQRCMNETYHLHV</sequence>
<dbReference type="GeneID" id="13165542"/>
<dbReference type="EMBL" id="HQ317390">
    <property type="protein sequence ID" value="AFK66721.1"/>
    <property type="molecule type" value="Genomic_DNA"/>
</dbReference>
<dbReference type="KEGG" id="vg:13165542"/>
<dbReference type="RefSeq" id="YP_006489311.1">
    <property type="nucleotide sequence ID" value="NC_018088.1"/>
</dbReference>
<organism evidence="1 2">
    <name type="scientific">Colwellia phage 9A</name>
    <dbReference type="NCBI Taxonomy" id="765765"/>
    <lineage>
        <taxon>Viruses</taxon>
        <taxon>Duplodnaviria</taxon>
        <taxon>Heunggongvirae</taxon>
        <taxon>Uroviricota</taxon>
        <taxon>Caudoviricetes</taxon>
        <taxon>Franklinbayvirus</taxon>
        <taxon>Franklinbayvirus fv9A</taxon>
    </lineage>
</organism>
<keyword evidence="2" id="KW-1185">Reference proteome</keyword>
<reference evidence="1 2" key="1">
    <citation type="journal article" date="2013" name="Extremophiles">
        <title>Genomic analysis of cold-active Colwelliaphage 9A and psychrophilic phage-host interactions.</title>
        <authorList>
            <person name="Colangelo-Lillis J.R."/>
            <person name="Deming J.W."/>
        </authorList>
    </citation>
    <scope>NUCLEOTIDE SEQUENCE [LARGE SCALE GENOMIC DNA]</scope>
    <source>
        <strain evidence="1">9A</strain>
    </source>
</reference>